<dbReference type="CDD" id="cd02966">
    <property type="entry name" value="TlpA_like_family"/>
    <property type="match status" value="1"/>
</dbReference>
<sequence length="178" mass="19624">MNIFRRIIVVLALSLALVACSNESGTEANTGQAEEAAAPELMAKPSTGKYPYMGVAELDKYLADNTGKPTMLFFWATWCPSCKQEIPELEQLNTTHGDSVNIIALSVDERVEDLDRFFSKGDINLPVYWGDQAIAAKYKVEAIPTMVIFDKSGKQIFAQAGVFPHSMLVAMVKKLTEQ</sequence>
<feature type="signal peptide" evidence="2">
    <location>
        <begin position="1"/>
        <end position="21"/>
    </location>
</feature>
<dbReference type="PANTHER" id="PTHR42852:SF17">
    <property type="entry name" value="THIOREDOXIN-LIKE PROTEIN HI_1115"/>
    <property type="match status" value="1"/>
</dbReference>
<evidence type="ECO:0000259" key="3">
    <source>
        <dbReference type="PROSITE" id="PS51352"/>
    </source>
</evidence>
<dbReference type="InterPro" id="IPR050553">
    <property type="entry name" value="Thioredoxin_ResA/DsbE_sf"/>
</dbReference>
<evidence type="ECO:0000256" key="2">
    <source>
        <dbReference type="SAM" id="SignalP"/>
    </source>
</evidence>
<dbReference type="InterPro" id="IPR017937">
    <property type="entry name" value="Thioredoxin_CS"/>
</dbReference>
<evidence type="ECO:0000256" key="1">
    <source>
        <dbReference type="ARBA" id="ARBA00023284"/>
    </source>
</evidence>
<protein>
    <recommendedName>
        <fullName evidence="3">Thioredoxin domain-containing protein</fullName>
    </recommendedName>
</protein>
<dbReference type="PANTHER" id="PTHR42852">
    <property type="entry name" value="THIOL:DISULFIDE INTERCHANGE PROTEIN DSBE"/>
    <property type="match status" value="1"/>
</dbReference>
<evidence type="ECO:0000313" key="5">
    <source>
        <dbReference type="Proteomes" id="UP001317742"/>
    </source>
</evidence>
<dbReference type="SUPFAM" id="SSF52833">
    <property type="entry name" value="Thioredoxin-like"/>
    <property type="match status" value="1"/>
</dbReference>
<dbReference type="InterPro" id="IPR012336">
    <property type="entry name" value="Thioredoxin-like_fold"/>
</dbReference>
<keyword evidence="1" id="KW-0676">Redox-active center</keyword>
<gene>
    <name evidence="4" type="ORF">SYK_25100</name>
</gene>
<dbReference type="PROSITE" id="PS00194">
    <property type="entry name" value="THIOREDOXIN_1"/>
    <property type="match status" value="1"/>
</dbReference>
<dbReference type="InterPro" id="IPR013766">
    <property type="entry name" value="Thioredoxin_domain"/>
</dbReference>
<accession>A0ABM8B309</accession>
<dbReference type="RefSeq" id="WP_281760656.1">
    <property type="nucleotide sequence ID" value="NZ_AP026709.1"/>
</dbReference>
<dbReference type="PROSITE" id="PS51352">
    <property type="entry name" value="THIOREDOXIN_2"/>
    <property type="match status" value="1"/>
</dbReference>
<dbReference type="EMBL" id="AP026709">
    <property type="protein sequence ID" value="BDQ38150.1"/>
    <property type="molecule type" value="Genomic_DNA"/>
</dbReference>
<dbReference type="InterPro" id="IPR036249">
    <property type="entry name" value="Thioredoxin-like_sf"/>
</dbReference>
<name>A0ABM8B309_9BACT</name>
<keyword evidence="5" id="KW-1185">Reference proteome</keyword>
<evidence type="ECO:0000313" key="4">
    <source>
        <dbReference type="EMBL" id="BDQ38150.1"/>
    </source>
</evidence>
<feature type="domain" description="Thioredoxin" evidence="3">
    <location>
        <begin position="32"/>
        <end position="177"/>
    </location>
</feature>
<keyword evidence="2" id="KW-0732">Signal</keyword>
<dbReference type="Gene3D" id="3.40.30.10">
    <property type="entry name" value="Glutaredoxin"/>
    <property type="match status" value="1"/>
</dbReference>
<organism evidence="4 5">
    <name type="scientific">Pseudodesulfovibrio nedwellii</name>
    <dbReference type="NCBI Taxonomy" id="2973072"/>
    <lineage>
        <taxon>Bacteria</taxon>
        <taxon>Pseudomonadati</taxon>
        <taxon>Thermodesulfobacteriota</taxon>
        <taxon>Desulfovibrionia</taxon>
        <taxon>Desulfovibrionales</taxon>
        <taxon>Desulfovibrionaceae</taxon>
    </lineage>
</organism>
<feature type="chain" id="PRO_5046493284" description="Thioredoxin domain-containing protein" evidence="2">
    <location>
        <begin position="22"/>
        <end position="178"/>
    </location>
</feature>
<reference evidence="4 5" key="1">
    <citation type="submission" date="2022-08" db="EMBL/GenBank/DDBJ databases">
        <title>Genome Sequence of the sulphate-reducing bacterium, Pseudodesulfovibrio sp. SYK.</title>
        <authorList>
            <person name="Kondo R."/>
            <person name="Kataoka T."/>
        </authorList>
    </citation>
    <scope>NUCLEOTIDE SEQUENCE [LARGE SCALE GENOMIC DNA]</scope>
    <source>
        <strain evidence="4 5">SYK</strain>
    </source>
</reference>
<proteinExistence type="predicted"/>
<dbReference type="PROSITE" id="PS51257">
    <property type="entry name" value="PROKAR_LIPOPROTEIN"/>
    <property type="match status" value="1"/>
</dbReference>
<dbReference type="Pfam" id="PF13905">
    <property type="entry name" value="Thioredoxin_8"/>
    <property type="match status" value="1"/>
</dbReference>
<dbReference type="Proteomes" id="UP001317742">
    <property type="component" value="Chromosome"/>
</dbReference>